<keyword evidence="14" id="KW-1185">Reference proteome</keyword>
<comment type="catalytic activity">
    <reaction evidence="9">
        <text>L-seryl-[protein] + ATP = O-phospho-L-seryl-[protein] + ADP + H(+)</text>
        <dbReference type="Rhea" id="RHEA:17989"/>
        <dbReference type="Rhea" id="RHEA-COMP:9863"/>
        <dbReference type="Rhea" id="RHEA-COMP:11604"/>
        <dbReference type="ChEBI" id="CHEBI:15378"/>
        <dbReference type="ChEBI" id="CHEBI:29999"/>
        <dbReference type="ChEBI" id="CHEBI:30616"/>
        <dbReference type="ChEBI" id="CHEBI:83421"/>
        <dbReference type="ChEBI" id="CHEBI:456216"/>
        <dbReference type="EC" id="2.7.11.1"/>
    </reaction>
</comment>
<dbReference type="PANTHER" id="PTHR48012">
    <property type="entry name" value="STERILE20-LIKE KINASE, ISOFORM B-RELATED"/>
    <property type="match status" value="1"/>
</dbReference>
<evidence type="ECO:0000256" key="7">
    <source>
        <dbReference type="ARBA" id="ARBA00022840"/>
    </source>
</evidence>
<feature type="region of interest" description="Disordered" evidence="11">
    <location>
        <begin position="770"/>
        <end position="793"/>
    </location>
</feature>
<evidence type="ECO:0000256" key="11">
    <source>
        <dbReference type="SAM" id="MobiDB-lite"/>
    </source>
</evidence>
<evidence type="ECO:0000259" key="12">
    <source>
        <dbReference type="PROSITE" id="PS50011"/>
    </source>
</evidence>
<evidence type="ECO:0000256" key="3">
    <source>
        <dbReference type="ARBA" id="ARBA00022527"/>
    </source>
</evidence>
<feature type="compositionally biased region" description="Basic and acidic residues" evidence="11">
    <location>
        <begin position="559"/>
        <end position="569"/>
    </location>
</feature>
<evidence type="ECO:0000256" key="2">
    <source>
        <dbReference type="ARBA" id="ARBA00012513"/>
    </source>
</evidence>
<feature type="region of interest" description="Disordered" evidence="11">
    <location>
        <begin position="546"/>
        <end position="584"/>
    </location>
</feature>
<gene>
    <name evidence="13" type="ORF">LECACI_7A006513</name>
</gene>
<feature type="region of interest" description="Disordered" evidence="11">
    <location>
        <begin position="597"/>
        <end position="616"/>
    </location>
</feature>
<feature type="compositionally biased region" description="Acidic residues" evidence="11">
    <location>
        <begin position="904"/>
        <end position="924"/>
    </location>
</feature>
<comment type="caution">
    <text evidence="13">The sequence shown here is derived from an EMBL/GenBank/DDBJ whole genome shotgun (WGS) entry which is preliminary data.</text>
</comment>
<dbReference type="PROSITE" id="PS00107">
    <property type="entry name" value="PROTEIN_KINASE_ATP"/>
    <property type="match status" value="1"/>
</dbReference>
<protein>
    <recommendedName>
        <fullName evidence="2">non-specific serine/threonine protein kinase</fullName>
        <ecNumber evidence="2">2.7.11.1</ecNumber>
    </recommendedName>
</protein>
<evidence type="ECO:0000256" key="4">
    <source>
        <dbReference type="ARBA" id="ARBA00022679"/>
    </source>
</evidence>
<dbReference type="GO" id="GO:0005737">
    <property type="term" value="C:cytoplasm"/>
    <property type="evidence" value="ECO:0007669"/>
    <property type="project" value="TreeGrafter"/>
</dbReference>
<reference evidence="13" key="1">
    <citation type="submission" date="2023-11" db="EMBL/GenBank/DDBJ databases">
        <authorList>
            <person name="Alioto T."/>
            <person name="Alioto T."/>
            <person name="Gomez Garrido J."/>
        </authorList>
    </citation>
    <scope>NUCLEOTIDE SEQUENCE</scope>
</reference>
<evidence type="ECO:0000256" key="6">
    <source>
        <dbReference type="ARBA" id="ARBA00022777"/>
    </source>
</evidence>
<dbReference type="InterPro" id="IPR008271">
    <property type="entry name" value="Ser/Thr_kinase_AS"/>
</dbReference>
<dbReference type="SUPFAM" id="SSF56112">
    <property type="entry name" value="Protein kinase-like (PK-like)"/>
    <property type="match status" value="1"/>
</dbReference>
<dbReference type="PROSITE" id="PS00108">
    <property type="entry name" value="PROTEIN_KINASE_ST"/>
    <property type="match status" value="1"/>
</dbReference>
<dbReference type="InterPro" id="IPR050629">
    <property type="entry name" value="STE20/SPS1-PAK"/>
</dbReference>
<evidence type="ECO:0000313" key="13">
    <source>
        <dbReference type="EMBL" id="CAK4031355.1"/>
    </source>
</evidence>
<dbReference type="Pfam" id="PF00069">
    <property type="entry name" value="Pkinase"/>
    <property type="match status" value="1"/>
</dbReference>
<dbReference type="PROSITE" id="PS50011">
    <property type="entry name" value="PROTEIN_KINASE_DOM"/>
    <property type="match status" value="1"/>
</dbReference>
<dbReference type="Proteomes" id="UP001296104">
    <property type="component" value="Unassembled WGS sequence"/>
</dbReference>
<comment type="catalytic activity">
    <reaction evidence="8">
        <text>L-threonyl-[protein] + ATP = O-phospho-L-threonyl-[protein] + ADP + H(+)</text>
        <dbReference type="Rhea" id="RHEA:46608"/>
        <dbReference type="Rhea" id="RHEA-COMP:11060"/>
        <dbReference type="Rhea" id="RHEA-COMP:11605"/>
        <dbReference type="ChEBI" id="CHEBI:15378"/>
        <dbReference type="ChEBI" id="CHEBI:30013"/>
        <dbReference type="ChEBI" id="CHEBI:30616"/>
        <dbReference type="ChEBI" id="CHEBI:61977"/>
        <dbReference type="ChEBI" id="CHEBI:456216"/>
        <dbReference type="EC" id="2.7.11.1"/>
    </reaction>
</comment>
<feature type="binding site" evidence="10">
    <location>
        <position position="76"/>
    </location>
    <ligand>
        <name>ATP</name>
        <dbReference type="ChEBI" id="CHEBI:30616"/>
    </ligand>
</feature>
<comment type="similarity">
    <text evidence="1">Belongs to the protein kinase superfamily. STE Ser/Thr protein kinase family. STE20 subfamily.</text>
</comment>
<dbReference type="EMBL" id="CAVMBE010000047">
    <property type="protein sequence ID" value="CAK4031355.1"/>
    <property type="molecule type" value="Genomic_DNA"/>
</dbReference>
<feature type="region of interest" description="Disordered" evidence="11">
    <location>
        <begin position="467"/>
        <end position="504"/>
    </location>
</feature>
<feature type="compositionally biased region" description="Low complexity" evidence="11">
    <location>
        <begin position="684"/>
        <end position="699"/>
    </location>
</feature>
<feature type="region of interest" description="Disordered" evidence="11">
    <location>
        <begin position="681"/>
        <end position="707"/>
    </location>
</feature>
<feature type="compositionally biased region" description="Polar residues" evidence="11">
    <location>
        <begin position="476"/>
        <end position="494"/>
    </location>
</feature>
<organism evidence="13 14">
    <name type="scientific">Lecanosticta acicola</name>
    <dbReference type="NCBI Taxonomy" id="111012"/>
    <lineage>
        <taxon>Eukaryota</taxon>
        <taxon>Fungi</taxon>
        <taxon>Dikarya</taxon>
        <taxon>Ascomycota</taxon>
        <taxon>Pezizomycotina</taxon>
        <taxon>Dothideomycetes</taxon>
        <taxon>Dothideomycetidae</taxon>
        <taxon>Mycosphaerellales</taxon>
        <taxon>Mycosphaerellaceae</taxon>
        <taxon>Lecanosticta</taxon>
    </lineage>
</organism>
<keyword evidence="3" id="KW-0723">Serine/threonine-protein kinase</keyword>
<keyword evidence="6 13" id="KW-0418">Kinase</keyword>
<evidence type="ECO:0000256" key="9">
    <source>
        <dbReference type="ARBA" id="ARBA00048679"/>
    </source>
</evidence>
<dbReference type="SMART" id="SM00220">
    <property type="entry name" value="S_TKc"/>
    <property type="match status" value="1"/>
</dbReference>
<evidence type="ECO:0000256" key="5">
    <source>
        <dbReference type="ARBA" id="ARBA00022741"/>
    </source>
</evidence>
<keyword evidence="7 10" id="KW-0067">ATP-binding</keyword>
<dbReference type="PANTHER" id="PTHR48012:SF10">
    <property type="entry name" value="FI20177P1"/>
    <property type="match status" value="1"/>
</dbReference>
<evidence type="ECO:0000256" key="10">
    <source>
        <dbReference type="PROSITE-ProRule" id="PRU10141"/>
    </source>
</evidence>
<evidence type="ECO:0000313" key="14">
    <source>
        <dbReference type="Proteomes" id="UP001296104"/>
    </source>
</evidence>
<feature type="domain" description="Protein kinase" evidence="12">
    <location>
        <begin position="47"/>
        <end position="329"/>
    </location>
</feature>
<feature type="region of interest" description="Disordered" evidence="11">
    <location>
        <begin position="831"/>
        <end position="853"/>
    </location>
</feature>
<dbReference type="EC" id="2.7.11.1" evidence="2"/>
<feature type="region of interest" description="Disordered" evidence="11">
    <location>
        <begin position="901"/>
        <end position="936"/>
    </location>
</feature>
<dbReference type="GO" id="GO:0005524">
    <property type="term" value="F:ATP binding"/>
    <property type="evidence" value="ECO:0007669"/>
    <property type="project" value="UniProtKB-UniRule"/>
</dbReference>
<name>A0AAI8Z2N9_9PEZI</name>
<accession>A0AAI8Z2N9</accession>
<dbReference type="InterPro" id="IPR011009">
    <property type="entry name" value="Kinase-like_dom_sf"/>
</dbReference>
<keyword evidence="5 10" id="KW-0547">Nucleotide-binding</keyword>
<evidence type="ECO:0000256" key="1">
    <source>
        <dbReference type="ARBA" id="ARBA00008874"/>
    </source>
</evidence>
<feature type="region of interest" description="Disordered" evidence="11">
    <location>
        <begin position="359"/>
        <end position="395"/>
    </location>
</feature>
<sequence length="936" mass="103371">MDPSLLAPGLTSVAEQQDQAKRVKDAKETYQMIVKNAERTGRVIPAFDFLELIGKGAYGRVYKCRDQKTGSLVAVKITEVDSRDWIEATESGAPPRDDTIRDFRKEVSTLQQLKDKGIPNINVLHDAFDMHAQVWMISDYCTGGSVRTLMRPFAVNGEPRGLPEKYIIPIARELAIAIAGCHESGIIHRDIKCANVFITEDGKIQLGDFGVVGVLENQTDKRRTIIGTPHYMPQEVAEKLDQPLDEDEPGYGSEVDIWAYGCTLYEMATGHPPYWKVPPKKIHEAISKGPPRVTDESYSPELRDLIAMCTEIDPDQRPAATTILQHPAIANTSREYPTRSLVPLIERLKIWERGGGSRQSLWIQAPSDPRSPSADNGDDGSDNDHGKSSKWSMDGWNFSTSEDFDRRFSQLTSYNDANMQYLEAPHGAGLPPAVPQINTKDLTVAERIKREHTELSANRGEKLMARLFDPNDPTGYDSSSAAQNTPVEEPSPSSDLPLRNFTGDAPTRESMIEIDLDDAGAHGTATSVFALHMENEHTIKPIGRRFVDDEDDSDNFQFDQRDSGDKRDTMAWTFPSAPQPQTQLKRGTLDWTFSNAGPAQAHEAEPSMDEPDTGYGGELAPGVRPTIKHTATEPVGHFRGFSPDMAASLGSPVRESVASMIDLDLGFVDPYEHIQNPAEIARPSTASSAAGSTMTDMTSGNPFDLEEDPVQNELDRQRFSYHKQWQSEGGHMDRADHRAMPMHARGSSLSSTDSDMDPLNTINQRADPAAESMQHPPFNVDQGLGGLSPDEMNQWPNFSSFDGFDTSPQQFPSLSDIPRLGEPDFPLEHGLRTNTNGLASRSREPSGQPPGPTIDFPAVNPPHPEALVENANSQLLEQEFSRALNDMADSLDSMVQGFRQYMPVDDDDDGDVVSESEGTEDEGSAGEHLTYRRANR</sequence>
<dbReference type="Gene3D" id="1.10.510.10">
    <property type="entry name" value="Transferase(Phosphotransferase) domain 1"/>
    <property type="match status" value="1"/>
</dbReference>
<proteinExistence type="inferred from homology"/>
<keyword evidence="4" id="KW-0808">Transferase</keyword>
<dbReference type="InterPro" id="IPR017441">
    <property type="entry name" value="Protein_kinase_ATP_BS"/>
</dbReference>
<dbReference type="GO" id="GO:0004674">
    <property type="term" value="F:protein serine/threonine kinase activity"/>
    <property type="evidence" value="ECO:0007669"/>
    <property type="project" value="UniProtKB-KW"/>
</dbReference>
<dbReference type="AlphaFoldDB" id="A0AAI8Z2N9"/>
<evidence type="ECO:0000256" key="8">
    <source>
        <dbReference type="ARBA" id="ARBA00047899"/>
    </source>
</evidence>
<dbReference type="InterPro" id="IPR000719">
    <property type="entry name" value="Prot_kinase_dom"/>
</dbReference>